<accession>A0A7Y9JRQ0</accession>
<evidence type="ECO:0000313" key="3">
    <source>
        <dbReference type="EMBL" id="NYD57788.1"/>
    </source>
</evidence>
<dbReference type="PANTHER" id="PTHR42678:SF34">
    <property type="entry name" value="OS04G0183300 PROTEIN"/>
    <property type="match status" value="1"/>
</dbReference>
<dbReference type="EMBL" id="JACCBE010000001">
    <property type="protein sequence ID" value="NYD57788.1"/>
    <property type="molecule type" value="Genomic_DNA"/>
</dbReference>
<evidence type="ECO:0000256" key="1">
    <source>
        <dbReference type="SAM" id="SignalP"/>
    </source>
</evidence>
<sequence length="855" mass="87563">MNKKKTTRASLLAAGSMGIAVLAVGPTAAPALSTPALSTAAAPAAAGGGYLAPYFTAADLTGDREVTVDDLDLLVEAMGTTSTDASWPDVAPADLDGDLVITVSDLAALSQRVLHDDGDFALVEASAVEMQKAMNAGVVTSVQLTQAYLDRIAAYDRTVVDTSPTGRALASIIATSDVALEAAAASDAARAVNGGPSSMLDGIPVLLKDNYDTVDMPTTAGCGCWEDNQTEDDAAMVEGLRADGAIILGKASLDEFAFGFTSQFSAGSEPGDTVYVASPYATDKTAGGSSGGTGAAIAANLGAIGFGTDTGGSIRVPSSYNQLVGVRPTVGLASRDGIVPLALSQDTGGPMTRSVSDAAIALDAVVGSDPADPVTADADDRAPESYTSYLDPEALAGVRIGYLASMLPNDLAVQRLWAQAVEDLEAQGATVEEISIDGIDPVLGEGSGSTNEFKHDLDDYIEAHLGESVAARSLRAIIDTGHIVPSRASTYDRREQVTAEEYDAWMESHTAVLEGGRALVTGALDDNDLDAIVYPSGRPYGTHSTNMRLSPNTGLPAVTVPMGQAVATDLSVTGAGVNLEFLGREYAEGDLLGMTYAYEQATAHRTTPELYGALAGDVLEGVGSDESATPGDGTVTISAPAKVKAGQEFTVTVEQDAADLYAYDLSIGFDPGAVTYVVDSAGTDDTGATYESTGEGEVAVTHTKLGTSPATSGETTLATLTFVATASGPTGLVVEELETVDSEGTATTVVEAADAEVDVRKVPTSLDVDLSDDKVSKGSKVSLVATVGAAGSIAPTGKVKVLVDGDVVRRAEVVDGVAETRFKARSLGRNKVIVRFLPADPFKKSKGKAVLRTVR</sequence>
<dbReference type="InterPro" id="IPR008965">
    <property type="entry name" value="CBM2/CBM3_carb-bd_dom_sf"/>
</dbReference>
<evidence type="ECO:0000313" key="4">
    <source>
        <dbReference type="Proteomes" id="UP000516957"/>
    </source>
</evidence>
<dbReference type="InterPro" id="IPR013783">
    <property type="entry name" value="Ig-like_fold"/>
</dbReference>
<feature type="signal peptide" evidence="1">
    <location>
        <begin position="1"/>
        <end position="28"/>
    </location>
</feature>
<dbReference type="RefSeq" id="WP_179615500.1">
    <property type="nucleotide sequence ID" value="NZ_CP059163.1"/>
</dbReference>
<dbReference type="Gene3D" id="2.60.40.10">
    <property type="entry name" value="Immunoglobulins"/>
    <property type="match status" value="1"/>
</dbReference>
<organism evidence="3 4">
    <name type="scientific">Nocardioides marinisabuli</name>
    <dbReference type="NCBI Taxonomy" id="419476"/>
    <lineage>
        <taxon>Bacteria</taxon>
        <taxon>Bacillati</taxon>
        <taxon>Actinomycetota</taxon>
        <taxon>Actinomycetes</taxon>
        <taxon>Propionibacteriales</taxon>
        <taxon>Nocardioidaceae</taxon>
        <taxon>Nocardioides</taxon>
    </lineage>
</organism>
<dbReference type="GO" id="GO:0000272">
    <property type="term" value="P:polysaccharide catabolic process"/>
    <property type="evidence" value="ECO:0007669"/>
    <property type="project" value="InterPro"/>
</dbReference>
<comment type="caution">
    <text evidence="3">The sequence shown here is derived from an EMBL/GenBank/DDBJ whole genome shotgun (WGS) entry which is preliminary data.</text>
</comment>
<dbReference type="PANTHER" id="PTHR42678">
    <property type="entry name" value="AMIDASE"/>
    <property type="match status" value="1"/>
</dbReference>
<dbReference type="InterPro" id="IPR036928">
    <property type="entry name" value="AS_sf"/>
</dbReference>
<feature type="chain" id="PRO_5039380116" evidence="1">
    <location>
        <begin position="29"/>
        <end position="855"/>
    </location>
</feature>
<dbReference type="AlphaFoldDB" id="A0A7Y9JRQ0"/>
<dbReference type="InterPro" id="IPR020556">
    <property type="entry name" value="Amidase_CS"/>
</dbReference>
<protein>
    <submittedName>
        <fullName evidence="3">Asp-tRNA(Asn)/Glu-tRNA(Gln) amidotransferase A subunit family amidase</fullName>
    </submittedName>
</protein>
<dbReference type="GO" id="GO:0030246">
    <property type="term" value="F:carbohydrate binding"/>
    <property type="evidence" value="ECO:0007669"/>
    <property type="project" value="InterPro"/>
</dbReference>
<dbReference type="SUPFAM" id="SSF49384">
    <property type="entry name" value="Carbohydrate-binding domain"/>
    <property type="match status" value="1"/>
</dbReference>
<dbReference type="SUPFAM" id="SSF75304">
    <property type="entry name" value="Amidase signature (AS) enzymes"/>
    <property type="match status" value="1"/>
</dbReference>
<dbReference type="Gene3D" id="1.10.1330.10">
    <property type="entry name" value="Dockerin domain"/>
    <property type="match status" value="1"/>
</dbReference>
<keyword evidence="4" id="KW-1185">Reference proteome</keyword>
<dbReference type="CDD" id="cd08547">
    <property type="entry name" value="Type_II_cohesin"/>
    <property type="match status" value="1"/>
</dbReference>
<dbReference type="GO" id="GO:0016740">
    <property type="term" value="F:transferase activity"/>
    <property type="evidence" value="ECO:0007669"/>
    <property type="project" value="UniProtKB-KW"/>
</dbReference>
<dbReference type="Gene3D" id="3.90.1300.10">
    <property type="entry name" value="Amidase signature (AS) domain"/>
    <property type="match status" value="1"/>
</dbReference>
<keyword evidence="1" id="KW-0732">Signal</keyword>
<name>A0A7Y9JRQ0_9ACTN</name>
<evidence type="ECO:0000259" key="2">
    <source>
        <dbReference type="Pfam" id="PF01425"/>
    </source>
</evidence>
<dbReference type="Proteomes" id="UP000516957">
    <property type="component" value="Unassembled WGS sequence"/>
</dbReference>
<dbReference type="InterPro" id="IPR006311">
    <property type="entry name" value="TAT_signal"/>
</dbReference>
<dbReference type="Gene3D" id="2.60.40.680">
    <property type="match status" value="1"/>
</dbReference>
<gene>
    <name evidence="3" type="ORF">BKA08_002026</name>
</gene>
<reference evidence="3 4" key="1">
    <citation type="submission" date="2020-07" db="EMBL/GenBank/DDBJ databases">
        <title>Sequencing the genomes of 1000 actinobacteria strains.</title>
        <authorList>
            <person name="Klenk H.-P."/>
        </authorList>
    </citation>
    <scope>NUCLEOTIDE SEQUENCE [LARGE SCALE GENOMIC DNA]</scope>
    <source>
        <strain evidence="3 4">DSM 18965</strain>
    </source>
</reference>
<dbReference type="SUPFAM" id="SSF63446">
    <property type="entry name" value="Type I dockerin domain"/>
    <property type="match status" value="1"/>
</dbReference>
<dbReference type="Pfam" id="PF01425">
    <property type="entry name" value="Amidase"/>
    <property type="match status" value="1"/>
</dbReference>
<dbReference type="InterPro" id="IPR036439">
    <property type="entry name" value="Dockerin_dom_sf"/>
</dbReference>
<keyword evidence="3" id="KW-0808">Transferase</keyword>
<dbReference type="PROSITE" id="PS00571">
    <property type="entry name" value="AMIDASES"/>
    <property type="match status" value="1"/>
</dbReference>
<dbReference type="PROSITE" id="PS51318">
    <property type="entry name" value="TAT"/>
    <property type="match status" value="1"/>
</dbReference>
<proteinExistence type="predicted"/>
<feature type="domain" description="Amidase" evidence="2">
    <location>
        <begin position="144"/>
        <end position="544"/>
    </location>
</feature>
<dbReference type="InterPro" id="IPR023631">
    <property type="entry name" value="Amidase_dom"/>
</dbReference>